<dbReference type="Pfam" id="PF13472">
    <property type="entry name" value="Lipase_GDSL_2"/>
    <property type="match status" value="1"/>
</dbReference>
<evidence type="ECO:0000259" key="8">
    <source>
        <dbReference type="Pfam" id="PF13472"/>
    </source>
</evidence>
<keyword evidence="4" id="KW-0326">Glycosidase</keyword>
<keyword evidence="11" id="KW-1185">Reference proteome</keyword>
<evidence type="ECO:0000259" key="9">
    <source>
        <dbReference type="Pfam" id="PF18559"/>
    </source>
</evidence>
<dbReference type="InterPro" id="IPR008979">
    <property type="entry name" value="Galactose-bd-like_sf"/>
</dbReference>
<dbReference type="Pfam" id="PF18559">
    <property type="entry name" value="Exop_C"/>
    <property type="match status" value="1"/>
</dbReference>
<dbReference type="CDD" id="cd15482">
    <property type="entry name" value="Sialidase_non-viral"/>
    <property type="match status" value="1"/>
</dbReference>
<comment type="similarity">
    <text evidence="6">Belongs to the glycosyl hydrolase 74 family.</text>
</comment>
<dbReference type="InterPro" id="IPR041443">
    <property type="entry name" value="Exop_C"/>
</dbReference>
<feature type="chain" id="PRO_5045269814" evidence="7">
    <location>
        <begin position="46"/>
        <end position="1205"/>
    </location>
</feature>
<dbReference type="PANTHER" id="PTHR43739:SF2">
    <property type="entry name" value="OLIGOXYLOGLUCAN-REDUCING END-SPECIFIC XYLOGLUCANASE-RELATED"/>
    <property type="match status" value="1"/>
</dbReference>
<dbReference type="SUPFAM" id="SSF52266">
    <property type="entry name" value="SGNH hydrolase"/>
    <property type="match status" value="1"/>
</dbReference>
<dbReference type="InterPro" id="IPR015943">
    <property type="entry name" value="WD40/YVTN_repeat-like_dom_sf"/>
</dbReference>
<evidence type="ECO:0000256" key="5">
    <source>
        <dbReference type="ARBA" id="ARBA00023326"/>
    </source>
</evidence>
<dbReference type="InterPro" id="IPR052025">
    <property type="entry name" value="Xyloglucanase_GH74"/>
</dbReference>
<organism evidence="10 11">
    <name type="scientific">Duganella zoogloeoides</name>
    <dbReference type="NCBI Taxonomy" id="75659"/>
    <lineage>
        <taxon>Bacteria</taxon>
        <taxon>Pseudomonadati</taxon>
        <taxon>Pseudomonadota</taxon>
        <taxon>Betaproteobacteria</taxon>
        <taxon>Burkholderiales</taxon>
        <taxon>Oxalobacteraceae</taxon>
        <taxon>Telluria group</taxon>
        <taxon>Duganella</taxon>
    </lineage>
</organism>
<accession>A0ABZ0XUM5</accession>
<dbReference type="Gene3D" id="2.60.120.430">
    <property type="entry name" value="Galactose-binding lectin"/>
    <property type="match status" value="1"/>
</dbReference>
<keyword evidence="1 7" id="KW-0732">Signal</keyword>
<dbReference type="InterPro" id="IPR013830">
    <property type="entry name" value="SGNH_hydro"/>
</dbReference>
<dbReference type="PANTHER" id="PTHR43739">
    <property type="entry name" value="XYLOGLUCANASE (EUROFUNG)"/>
    <property type="match status" value="1"/>
</dbReference>
<feature type="domain" description="SGNH hydrolase-type esterase" evidence="8">
    <location>
        <begin position="278"/>
        <end position="443"/>
    </location>
</feature>
<evidence type="ECO:0000313" key="11">
    <source>
        <dbReference type="Proteomes" id="UP001326110"/>
    </source>
</evidence>
<dbReference type="CDD" id="cd01820">
    <property type="entry name" value="PAF_acetylesterase_like"/>
    <property type="match status" value="1"/>
</dbReference>
<feature type="domain" description="ExoP galactose-binding-like" evidence="9">
    <location>
        <begin position="110"/>
        <end position="224"/>
    </location>
</feature>
<reference evidence="10 11" key="1">
    <citation type="submission" date="2023-11" db="EMBL/GenBank/DDBJ databases">
        <title>MicrobeMod: A computational toolkit for identifying prokaryotic methylation and restriction-modification with nanopore sequencing.</title>
        <authorList>
            <person name="Crits-Christoph A."/>
            <person name="Kang S.C."/>
            <person name="Lee H."/>
            <person name="Ostrov N."/>
        </authorList>
    </citation>
    <scope>NUCLEOTIDE SEQUENCE [LARGE SCALE GENOMIC DNA]</scope>
    <source>
        <strain evidence="10 11">ATCC 25935</strain>
    </source>
</reference>
<evidence type="ECO:0000256" key="6">
    <source>
        <dbReference type="ARBA" id="ARBA00037986"/>
    </source>
</evidence>
<dbReference type="Gene3D" id="2.130.10.10">
    <property type="entry name" value="YVTN repeat-like/Quinoprotein amine dehydrogenase"/>
    <property type="match status" value="2"/>
</dbReference>
<sequence length="1205" mass="127233">MTYFPRRARALFANAHASARAVFATALACAFVCAGSGTGFSTALAATQSAALPAAPRQLTIYNGAPPAGFQITVADSESSTVLAGATASVTPPPGTPTRQVIATRTGKEIALQWKEAWYAALRVDGGQPLDLRPYVERGVLALDVKVDELANGGLAFKVGCGDQCHRAVSYVVPARAAQGKGWQKLSYAMSCFVRDGADFSAVKLPFALEATGAGKASIANVRFIRQARPTMACPDYRTASVTPDKLNESWSIGWWTGRHEQKLKEAAALGKKAQVVFIGDSITEGWEKSGAPVFRQYYKPLDALALGFGGDRTENVLWRLQHGEVDGLAPKVAVLMFGTNNTGHRKENPVTTAAGIKRNIDELRQRLPDTKILLLAIFPRGATADDAERRLNDQVNAIIAGYADNRHVYYLDIGTSFLAPDGALSKDIMPDLLHPNQKGYEIWAREMAPTLGKLLDRQGVGAVSGSAIGSASMNAGASASARTGANTSTIGNASASSHPGADSGYAWRPVAIGGSGFISGIIPSKTQKDLIYLRTDVGGAYRRNAANGRWVALMDWVSDKETGILGVESIATDPTSPNKLYLSTGIEYLNVGANAILKSDDYGDTFTKIDVTSQFKIHGNGMGRGNGEKLQVDPVNGNILYIGTRANGMFKSVDEGLTWHHLAGLDVTTTPPNKNGVSFVVLDPSSKKDGATQRLFAGVSRFGKNGPNMYVSNDAGRTFTPMAGGPAHLMPHRAVLADGALVVTFAKGAGPWGDVANGEGLEEGGVWRYDIAAGTWRDISPPLNRAYAGITVDPANPQRMIVSTINYYRYSKGRMGDQFFETIDGGKSWSSIVDQGVKIDPNGVSWIGGSFMHWAASIEFDPFDPRSVMVVSGNGLFKSTDIHAKPAVWKFDDDGIEESVPLNLVSIPGGPVISAIGDYDGFRHSDVTQYSPIHTPSMGTTWGLDFAAQNPNVVARVGSAMYVSRDMGVTWNKTAKLHGGKGQLALSADGATIVHSPEKSATSYYSRDGGDSWLQVAGLNGARPVADPVDAKRFYAVQGTSFLVSRDGGASFAPAATLASAAPPRAVVRAAPGRSGDVWVPLYDGGLARSVDAGATFASLPGVTYAAAVGFGKAAPGASYPAVYIWGTVGGVRGVFRSTDAGASDTAATWLRINDDQHQYGGPGDAQFVVGDANTFGVVYMSTAGRGIVFGRPADSKGEKSPVN</sequence>
<protein>
    <submittedName>
        <fullName evidence="10">GDSL-type esterase/lipase family protein</fullName>
    </submittedName>
</protein>
<dbReference type="Gene3D" id="3.40.50.1110">
    <property type="entry name" value="SGNH hydrolase"/>
    <property type="match status" value="1"/>
</dbReference>
<evidence type="ECO:0000256" key="4">
    <source>
        <dbReference type="ARBA" id="ARBA00023295"/>
    </source>
</evidence>
<evidence type="ECO:0000256" key="3">
    <source>
        <dbReference type="ARBA" id="ARBA00023277"/>
    </source>
</evidence>
<evidence type="ECO:0000256" key="1">
    <source>
        <dbReference type="ARBA" id="ARBA00022729"/>
    </source>
</evidence>
<gene>
    <name evidence="10" type="ORF">SR858_20715</name>
</gene>
<keyword evidence="5" id="KW-0624">Polysaccharide degradation</keyword>
<dbReference type="EMBL" id="CP140152">
    <property type="protein sequence ID" value="WQH03451.1"/>
    <property type="molecule type" value="Genomic_DNA"/>
</dbReference>
<evidence type="ECO:0000256" key="2">
    <source>
        <dbReference type="ARBA" id="ARBA00022801"/>
    </source>
</evidence>
<proteinExistence type="inferred from homology"/>
<evidence type="ECO:0000256" key="7">
    <source>
        <dbReference type="SAM" id="SignalP"/>
    </source>
</evidence>
<name>A0ABZ0XUM5_9BURK</name>
<keyword evidence="3" id="KW-0119">Carbohydrate metabolism</keyword>
<keyword evidence="2" id="KW-0378">Hydrolase</keyword>
<feature type="signal peptide" evidence="7">
    <location>
        <begin position="1"/>
        <end position="45"/>
    </location>
</feature>
<dbReference type="Proteomes" id="UP001326110">
    <property type="component" value="Chromosome"/>
</dbReference>
<evidence type="ECO:0000313" key="10">
    <source>
        <dbReference type="EMBL" id="WQH03451.1"/>
    </source>
</evidence>
<dbReference type="RefSeq" id="WP_019921644.1">
    <property type="nucleotide sequence ID" value="NZ_CP140152.1"/>
</dbReference>
<dbReference type="SUPFAM" id="SSF49785">
    <property type="entry name" value="Galactose-binding domain-like"/>
    <property type="match status" value="1"/>
</dbReference>
<dbReference type="InterPro" id="IPR036514">
    <property type="entry name" value="SGNH_hydro_sf"/>
</dbReference>
<dbReference type="SUPFAM" id="SSF110296">
    <property type="entry name" value="Oligoxyloglucan reducing end-specific cellobiohydrolase"/>
    <property type="match status" value="2"/>
</dbReference>